<accession>A0A642KS02</accession>
<dbReference type="PROSITE" id="PS51257">
    <property type="entry name" value="PROKAR_LIPOPROTEIN"/>
    <property type="match status" value="1"/>
</dbReference>
<dbReference type="Proteomes" id="UP000436803">
    <property type="component" value="Unassembled WGS sequence"/>
</dbReference>
<evidence type="ECO:0000313" key="3">
    <source>
        <dbReference type="EMBL" id="KAA5176115.1"/>
    </source>
</evidence>
<feature type="region of interest" description="Disordered" evidence="1">
    <location>
        <begin position="803"/>
        <end position="822"/>
    </location>
</feature>
<gene>
    <name evidence="3" type="ORF">F2Z29_06040</name>
</gene>
<sequence>MKHTSKNLWKLPVLVCLLGMAACEERADVVPVDADTKPVEVSLCFGFADEEDGYNLSASADTRGSDSGQGGAFTARPVPAVRTRATEPSHPDALYQFYLMQYKADGTLMGSVQSKEQITAGTDFSTLVTLTPATNCQLVVIVCGKGNTTPSIGGSLANVQQQVMDADLFKKTIPAEGFTQDDINKMPYMLHLPCVNVTSDGKLQSPDGSYDARLLLRRLATRLTVNWEIDAALKNAGYALKEVKLCQVPAAFRLLASPVETQWGMTYPSEVVEFIDYYRLTNASELAAGKKTVWIPANVRGTSAKATSPYYRTKENAPTAASYVELVVDNAVKKERLYYRAYLGGQESTDFNLYENKDYTWKLSVKSTAYQTDKRIQLLDQSPVQSTNLVETSNCFMMKPGTNICFNPYKHEAKMDGYNNRLSGWNPKLTNGSTLAADKQITDVRLLWQTKDDATSGDLVMGYAISGDDHSNLVCITDGSDLQKARIHVKVPVSKGGNAMIAAYSGNKIVWSWHLWITDYVPQGITSSVTYAQAQQLTQNGSVHQYATTAFKNGGTHVGKVVMDRNLCAMAGGFPGENASLLDFAKRIGYLYCWGRKDPFFGSIDGTTNEFNILYDEEGYGQPMGTVAYSSITLVDGNTLEYVIEHPDEFILGSSSDKGQNRCSWYNLNESSSEPQYLYNDTKTLYDPCPAGWKTPHRTMYVGWNINQGYWFDEDGKFRATGNTAHKRGGRLYNISGQNGVPSPRTKDNTAWFPATAYRSFDKGTLVFTSGSAAGYEGTNTFGPTGSLYRMYYSTMSKDKLSEPENGWGTLGETNPYRCVQE</sequence>
<proteinExistence type="predicted"/>
<feature type="domain" description="DUF4906" evidence="2">
    <location>
        <begin position="291"/>
        <end position="361"/>
    </location>
</feature>
<dbReference type="AlphaFoldDB" id="A0A642KS02"/>
<name>A0A642KS02_BACFG</name>
<organism evidence="3 4">
    <name type="scientific">Bacteroides fragilis</name>
    <dbReference type="NCBI Taxonomy" id="817"/>
    <lineage>
        <taxon>Bacteria</taxon>
        <taxon>Pseudomonadati</taxon>
        <taxon>Bacteroidota</taxon>
        <taxon>Bacteroidia</taxon>
        <taxon>Bacteroidales</taxon>
        <taxon>Bacteroidaceae</taxon>
        <taxon>Bacteroides</taxon>
    </lineage>
</organism>
<evidence type="ECO:0000259" key="2">
    <source>
        <dbReference type="Pfam" id="PF16249"/>
    </source>
</evidence>
<evidence type="ECO:0000256" key="1">
    <source>
        <dbReference type="SAM" id="MobiDB-lite"/>
    </source>
</evidence>
<reference evidence="3 4" key="1">
    <citation type="journal article" date="2019" name="Nat. Med.">
        <title>A library of human gut bacterial isolates paired with longitudinal multiomics data enables mechanistic microbiome research.</title>
        <authorList>
            <person name="Poyet M."/>
            <person name="Groussin M."/>
            <person name="Gibbons S.M."/>
            <person name="Avila-Pacheco J."/>
            <person name="Jiang X."/>
            <person name="Kearney S.M."/>
            <person name="Perrotta A.R."/>
            <person name="Berdy B."/>
            <person name="Zhao S."/>
            <person name="Lieberman T.D."/>
            <person name="Swanson P.K."/>
            <person name="Smith M."/>
            <person name="Roesemann S."/>
            <person name="Alexander J.E."/>
            <person name="Rich S.A."/>
            <person name="Livny J."/>
            <person name="Vlamakis H."/>
            <person name="Clish C."/>
            <person name="Bullock K."/>
            <person name="Deik A."/>
            <person name="Scott J."/>
            <person name="Pierce K.A."/>
            <person name="Xavier R.J."/>
            <person name="Alm E.J."/>
        </authorList>
    </citation>
    <scope>NUCLEOTIDE SEQUENCE [LARGE SCALE GENOMIC DNA]</scope>
    <source>
        <strain evidence="3 4">BIOML-A7</strain>
    </source>
</reference>
<comment type="caution">
    <text evidence="3">The sequence shown here is derived from an EMBL/GenBank/DDBJ whole genome shotgun (WGS) entry which is preliminary data.</text>
</comment>
<dbReference type="EMBL" id="VWAW01000004">
    <property type="protein sequence ID" value="KAA5176115.1"/>
    <property type="molecule type" value="Genomic_DNA"/>
</dbReference>
<protein>
    <submittedName>
        <fullName evidence="3">DUF4906 domain-containing protein</fullName>
    </submittedName>
</protein>
<dbReference type="InterPro" id="IPR032594">
    <property type="entry name" value="DUF4906"/>
</dbReference>
<dbReference type="Pfam" id="PF16249">
    <property type="entry name" value="DUF4906"/>
    <property type="match status" value="1"/>
</dbReference>
<evidence type="ECO:0000313" key="4">
    <source>
        <dbReference type="Proteomes" id="UP000436803"/>
    </source>
</evidence>